<dbReference type="EMBL" id="FTPD01000010">
    <property type="protein sequence ID" value="SIT54726.1"/>
    <property type="molecule type" value="Genomic_DNA"/>
</dbReference>
<keyword evidence="2" id="KW-1185">Reference proteome</keyword>
<dbReference type="Proteomes" id="UP000188388">
    <property type="component" value="Unassembled WGS sequence"/>
</dbReference>
<sequence length="84" mass="9360">MVGARNRCCSPEGLVGSVACRHMLPQRQPVSYAQAFLPERVHGSWFTSFLRLPFAIQTDEIGTERRILAQLWTAITAQISLTTA</sequence>
<reference evidence="2" key="1">
    <citation type="submission" date="2017-01" db="EMBL/GenBank/DDBJ databases">
        <authorList>
            <person name="Brunel B."/>
        </authorList>
    </citation>
    <scope>NUCLEOTIDE SEQUENCE [LARGE SCALE GENOMIC DNA]</scope>
</reference>
<protein>
    <submittedName>
        <fullName evidence="1">Uncharacterized protein</fullName>
    </submittedName>
</protein>
<dbReference type="AlphaFoldDB" id="A0A1R3V7F5"/>
<accession>A0A1R3V7F5</accession>
<proteinExistence type="predicted"/>
<evidence type="ECO:0000313" key="1">
    <source>
        <dbReference type="EMBL" id="SIT54726.1"/>
    </source>
</evidence>
<name>A0A1R3V7F5_9HYPH</name>
<gene>
    <name evidence="1" type="ORF">BQ8794_180070</name>
</gene>
<organism evidence="1 2">
    <name type="scientific">Mesorhizobium prunaredense</name>
    <dbReference type="NCBI Taxonomy" id="1631249"/>
    <lineage>
        <taxon>Bacteria</taxon>
        <taxon>Pseudomonadati</taxon>
        <taxon>Pseudomonadota</taxon>
        <taxon>Alphaproteobacteria</taxon>
        <taxon>Hyphomicrobiales</taxon>
        <taxon>Phyllobacteriaceae</taxon>
        <taxon>Mesorhizobium</taxon>
    </lineage>
</organism>
<evidence type="ECO:0000313" key="2">
    <source>
        <dbReference type="Proteomes" id="UP000188388"/>
    </source>
</evidence>
<dbReference type="STRING" id="1631249.BQ8794_180070"/>